<evidence type="ECO:0000256" key="3">
    <source>
        <dbReference type="ARBA" id="ARBA00023163"/>
    </source>
</evidence>
<dbReference type="EMBL" id="CP023976">
    <property type="protein sequence ID" value="ATM24761.1"/>
    <property type="molecule type" value="Genomic_DNA"/>
</dbReference>
<name>A0A291W554_9ACTN</name>
<geneLocation type="plasmid" evidence="7">
    <name>pmdjk44.1</name>
</geneLocation>
<organism evidence="6 7">
    <name type="scientific">Streptomyces alboflavus</name>
    <dbReference type="NCBI Taxonomy" id="67267"/>
    <lineage>
        <taxon>Bacteria</taxon>
        <taxon>Bacillati</taxon>
        <taxon>Actinomycetota</taxon>
        <taxon>Actinomycetes</taxon>
        <taxon>Kitasatosporales</taxon>
        <taxon>Streptomycetaceae</taxon>
        <taxon>Streptomyces</taxon>
    </lineage>
</organism>
<evidence type="ECO:0000313" key="6">
    <source>
        <dbReference type="EMBL" id="ATM24761.1"/>
    </source>
</evidence>
<dbReference type="Pfam" id="PF00392">
    <property type="entry name" value="GntR"/>
    <property type="match status" value="1"/>
</dbReference>
<gene>
    <name evidence="6" type="ORF">SMD44_p10262</name>
</gene>
<dbReference type="InterPro" id="IPR000524">
    <property type="entry name" value="Tscrpt_reg_HTH_GntR"/>
</dbReference>
<dbReference type="Gene3D" id="1.10.10.10">
    <property type="entry name" value="Winged helix-like DNA-binding domain superfamily/Winged helix DNA-binding domain"/>
    <property type="match status" value="1"/>
</dbReference>
<accession>A0A291W554</accession>
<feature type="compositionally biased region" description="Polar residues" evidence="4">
    <location>
        <begin position="67"/>
        <end position="82"/>
    </location>
</feature>
<evidence type="ECO:0000256" key="1">
    <source>
        <dbReference type="ARBA" id="ARBA00023015"/>
    </source>
</evidence>
<feature type="domain" description="HTH gntR-type" evidence="5">
    <location>
        <begin position="8"/>
        <end position="50"/>
    </location>
</feature>
<dbReference type="Proteomes" id="UP000195880">
    <property type="component" value="Plasmid pMDJK44.1"/>
</dbReference>
<evidence type="ECO:0000313" key="7">
    <source>
        <dbReference type="Proteomes" id="UP000195880"/>
    </source>
</evidence>
<proteinExistence type="predicted"/>
<evidence type="ECO:0000256" key="2">
    <source>
        <dbReference type="ARBA" id="ARBA00023125"/>
    </source>
</evidence>
<keyword evidence="7" id="KW-1185">Reference proteome</keyword>
<keyword evidence="1" id="KW-0805">Transcription regulation</keyword>
<keyword evidence="6" id="KW-0614">Plasmid</keyword>
<protein>
    <recommendedName>
        <fullName evidence="5">HTH gntR-type domain-containing protein</fullName>
    </recommendedName>
</protein>
<dbReference type="GO" id="GO:0003700">
    <property type="term" value="F:DNA-binding transcription factor activity"/>
    <property type="evidence" value="ECO:0007669"/>
    <property type="project" value="InterPro"/>
</dbReference>
<dbReference type="InterPro" id="IPR036390">
    <property type="entry name" value="WH_DNA-bd_sf"/>
</dbReference>
<keyword evidence="2" id="KW-0238">DNA-binding</keyword>
<evidence type="ECO:0000256" key="4">
    <source>
        <dbReference type="SAM" id="MobiDB-lite"/>
    </source>
</evidence>
<sequence>MLAGDPALLPGTVISVRRLALELGCARNTLLAAMKILEQEGLVRARAQAGYELLPPRPPSRRTSTSAGTSVPSGSRSATPSRRLSRPH</sequence>
<dbReference type="InterPro" id="IPR036388">
    <property type="entry name" value="WH-like_DNA-bd_sf"/>
</dbReference>
<keyword evidence="3" id="KW-0804">Transcription</keyword>
<feature type="region of interest" description="Disordered" evidence="4">
    <location>
        <begin position="51"/>
        <end position="88"/>
    </location>
</feature>
<dbReference type="KEGG" id="salf:SMD44_p10262"/>
<dbReference type="RefSeq" id="WP_100112568.1">
    <property type="nucleotide sequence ID" value="NZ_CP023976.1"/>
</dbReference>
<dbReference type="SUPFAM" id="SSF46785">
    <property type="entry name" value="Winged helix' DNA-binding domain"/>
    <property type="match status" value="1"/>
</dbReference>
<dbReference type="AlphaFoldDB" id="A0A291W554"/>
<dbReference type="GO" id="GO:0003677">
    <property type="term" value="F:DNA binding"/>
    <property type="evidence" value="ECO:0007669"/>
    <property type="project" value="UniProtKB-KW"/>
</dbReference>
<reference evidence="6 7" key="1">
    <citation type="submission" date="2017-10" db="EMBL/GenBank/DDBJ databases">
        <title>Streptomyces alboflavus Genome sequencing and assembly.</title>
        <authorList>
            <person name="Wang Y."/>
            <person name="Du B."/>
            <person name="Ding Y."/>
            <person name="Liu H."/>
            <person name="Hou Q."/>
            <person name="Liu K."/>
            <person name="Wang C."/>
            <person name="Yao L."/>
        </authorList>
    </citation>
    <scope>NUCLEOTIDE SEQUENCE [LARGE SCALE GENOMIC DNA]</scope>
    <source>
        <strain evidence="6 7">MDJK44</strain>
        <plasmid evidence="7">Plasmid pmdjk44.1</plasmid>
    </source>
</reference>
<evidence type="ECO:0000259" key="5">
    <source>
        <dbReference type="Pfam" id="PF00392"/>
    </source>
</evidence>